<dbReference type="AlphaFoldDB" id="A0A4R1I699"/>
<protein>
    <submittedName>
        <fullName evidence="1">Uncharacterized protein</fullName>
    </submittedName>
</protein>
<evidence type="ECO:0000313" key="2">
    <source>
        <dbReference type="Proteomes" id="UP000295030"/>
    </source>
</evidence>
<keyword evidence="2" id="KW-1185">Reference proteome</keyword>
<comment type="caution">
    <text evidence="1">The sequence shown here is derived from an EMBL/GenBank/DDBJ whole genome shotgun (WGS) entry which is preliminary data.</text>
</comment>
<reference evidence="1 2" key="1">
    <citation type="submission" date="2019-03" db="EMBL/GenBank/DDBJ databases">
        <title>Genomic Encyclopedia of Type Strains, Phase IV (KMG-IV): sequencing the most valuable type-strain genomes for metagenomic binning, comparative biology and taxonomic classification.</title>
        <authorList>
            <person name="Goeker M."/>
        </authorList>
    </citation>
    <scope>NUCLEOTIDE SEQUENCE [LARGE SCALE GENOMIC DNA]</scope>
    <source>
        <strain evidence="1 2">DSM 101</strain>
    </source>
</reference>
<organism evidence="1 2">
    <name type="scientific">Ancylobacter aquaticus</name>
    <dbReference type="NCBI Taxonomy" id="100"/>
    <lineage>
        <taxon>Bacteria</taxon>
        <taxon>Pseudomonadati</taxon>
        <taxon>Pseudomonadota</taxon>
        <taxon>Alphaproteobacteria</taxon>
        <taxon>Hyphomicrobiales</taxon>
        <taxon>Xanthobacteraceae</taxon>
        <taxon>Ancylobacter</taxon>
    </lineage>
</organism>
<gene>
    <name evidence="1" type="ORF">EV667_2177</name>
</gene>
<proteinExistence type="predicted"/>
<name>A0A4R1I699_ANCAQ</name>
<dbReference type="EMBL" id="SMFY01000002">
    <property type="protein sequence ID" value="TCK28179.1"/>
    <property type="molecule type" value="Genomic_DNA"/>
</dbReference>
<evidence type="ECO:0000313" key="1">
    <source>
        <dbReference type="EMBL" id="TCK28179.1"/>
    </source>
</evidence>
<sequence length="87" mass="9723">MDYVRAEHSCGMVRLCRNDLDPAGGKPQAIILATLNVAQARELSVLLQHCAAYAADYKECNEQEEIGRLEAEIKVRQDKLAKLRGRP</sequence>
<dbReference type="Proteomes" id="UP000295030">
    <property type="component" value="Unassembled WGS sequence"/>
</dbReference>
<accession>A0A4R1I699</accession>